<dbReference type="Gene3D" id="1.50.10.20">
    <property type="match status" value="2"/>
</dbReference>
<dbReference type="STRING" id="1220162.K1VPR4"/>
<dbReference type="OMA" id="CWARQTI"/>
<evidence type="ECO:0000256" key="6">
    <source>
        <dbReference type="ARBA" id="ARBA00023235"/>
    </source>
</evidence>
<evidence type="ECO:0000259" key="9">
    <source>
        <dbReference type="Pfam" id="PF13249"/>
    </source>
</evidence>
<dbReference type="GO" id="GO:0005811">
    <property type="term" value="C:lipid droplet"/>
    <property type="evidence" value="ECO:0007669"/>
    <property type="project" value="InterPro"/>
</dbReference>
<feature type="domain" description="Squalene cyclase N-terminal" evidence="9">
    <location>
        <begin position="82"/>
        <end position="193"/>
    </location>
</feature>
<dbReference type="SUPFAM" id="SSF48239">
    <property type="entry name" value="Terpenoid cyclases/Protein prenyltransferases"/>
    <property type="match status" value="2"/>
</dbReference>
<dbReference type="AlphaFoldDB" id="K1VPR4"/>
<dbReference type="EC" id="5.4.99.-" evidence="7"/>
<evidence type="ECO:0000256" key="2">
    <source>
        <dbReference type="ARBA" id="ARBA00022516"/>
    </source>
</evidence>
<evidence type="ECO:0000313" key="11">
    <source>
        <dbReference type="Proteomes" id="UP000006757"/>
    </source>
</evidence>
<dbReference type="Gene3D" id="6.20.120.20">
    <property type="match status" value="1"/>
</dbReference>
<keyword evidence="4" id="KW-0752">Steroid biosynthesis</keyword>
<dbReference type="InterPro" id="IPR008930">
    <property type="entry name" value="Terpenoid_cyclase/PrenylTrfase"/>
</dbReference>
<dbReference type="GO" id="GO:0016104">
    <property type="term" value="P:triterpenoid biosynthetic process"/>
    <property type="evidence" value="ECO:0007669"/>
    <property type="project" value="InterPro"/>
</dbReference>
<dbReference type="InterPro" id="IPR032697">
    <property type="entry name" value="SQ_cyclase_N"/>
</dbReference>
<evidence type="ECO:0000256" key="3">
    <source>
        <dbReference type="ARBA" id="ARBA00022737"/>
    </source>
</evidence>
<accession>K1VPR4</accession>
<evidence type="ECO:0000256" key="4">
    <source>
        <dbReference type="ARBA" id="ARBA00022955"/>
    </source>
</evidence>
<dbReference type="EMBL" id="AMBO01000384">
    <property type="protein sequence ID" value="EKC98657.1"/>
    <property type="molecule type" value="Genomic_DNA"/>
</dbReference>
<keyword evidence="3" id="KW-0677">Repeat</keyword>
<dbReference type="InParanoid" id="K1VPR4"/>
<proteinExistence type="inferred from homology"/>
<keyword evidence="11" id="KW-1185">Reference proteome</keyword>
<dbReference type="Proteomes" id="UP000006757">
    <property type="component" value="Unassembled WGS sequence"/>
</dbReference>
<keyword evidence="2" id="KW-0444">Lipid biosynthesis</keyword>
<evidence type="ECO:0000259" key="8">
    <source>
        <dbReference type="Pfam" id="PF13243"/>
    </source>
</evidence>
<dbReference type="eggNOG" id="KOG0497">
    <property type="taxonomic scope" value="Eukaryota"/>
</dbReference>
<dbReference type="GO" id="GO:0006696">
    <property type="term" value="P:ergosterol biosynthetic process"/>
    <property type="evidence" value="ECO:0007669"/>
    <property type="project" value="TreeGrafter"/>
</dbReference>
<dbReference type="InterPro" id="IPR032696">
    <property type="entry name" value="SQ_cyclase_C"/>
</dbReference>
<comment type="similarity">
    <text evidence="1 7">Belongs to the terpene cyclase/mutase family.</text>
</comment>
<dbReference type="Pfam" id="PF13243">
    <property type="entry name" value="SQHop_cyclase_C"/>
    <property type="match status" value="1"/>
</dbReference>
<protein>
    <recommendedName>
        <fullName evidence="7">Terpene cyclase/mutase family member</fullName>
        <ecNumber evidence="7">5.4.99.-</ecNumber>
    </recommendedName>
</protein>
<reference evidence="10 11" key="1">
    <citation type="journal article" date="2012" name="Eukaryot. Cell">
        <title>Genome sequence of the Trichosporon asahii environmental strain CBS 8904.</title>
        <authorList>
            <person name="Yang R.Y."/>
            <person name="Li H.T."/>
            <person name="Zhu H."/>
            <person name="Zhou G.P."/>
            <person name="Wang M."/>
            <person name="Wang L."/>
        </authorList>
    </citation>
    <scope>NUCLEOTIDE SEQUENCE [LARGE SCALE GENOMIC DNA]</scope>
    <source>
        <strain evidence="10 11">CBS 8904</strain>
    </source>
</reference>
<name>K1VPR4_TRIAC</name>
<dbReference type="InterPro" id="IPR002365">
    <property type="entry name" value="Terpene_synthase_CS"/>
</dbReference>
<dbReference type="CDD" id="cd02892">
    <property type="entry name" value="SQCY_1"/>
    <property type="match status" value="1"/>
</dbReference>
<dbReference type="PANTHER" id="PTHR11764">
    <property type="entry name" value="TERPENE CYCLASE/MUTASE FAMILY MEMBER"/>
    <property type="match status" value="1"/>
</dbReference>
<dbReference type="GO" id="GO:0000250">
    <property type="term" value="F:lanosterol synthase activity"/>
    <property type="evidence" value="ECO:0007669"/>
    <property type="project" value="UniProtKB-ARBA"/>
</dbReference>
<dbReference type="HOGENOM" id="CLU_009074_2_1_1"/>
<dbReference type="OrthoDB" id="21502at2759"/>
<evidence type="ECO:0000256" key="1">
    <source>
        <dbReference type="ARBA" id="ARBA00009755"/>
    </source>
</evidence>
<keyword evidence="6 7" id="KW-0413">Isomerase</keyword>
<sequence>MVDITTQARQYADTLRTDPAGWRLKVSEDSHGQHKWLYLPPEQRDAWPQTAVDKYSMGEPTGLPDQPKAKTPLEAARNGLRYYRELQSEDGHFATEYGGPLFLTPGLIIALQVCGVELPQPKKDELKRYLLNKLRPEGGWGLHTAAPPTVYGTVMNYVCLRMLGMGPDEGPMTAIRAKIHEFGGAVAIPTWGKRRANNRCLPDWVPFAPWRWWIHVRLVFTPMAWLWGARFVAPQTELVRELRKEIYVQPYESIDWPRQRNNTHKVDLYSPHHPVYDALNAILGVYEKMPYLPCVPGLRKAGMRAAYRQIVYEDENTGYQTVGPVSKAFNMICRFAQEGPDSEAVRMHKSRVDDFLWLSKDGLFMTGTNGSQLWDISFLAQAVVETGLADEAENKQTVLGMLDWLDKCQIRHNPKWYRAGYRQSSKGAWPFSTPEQSYTVSDCTAEGLKGVIALQSLSYTDKPVTIDRMRDAVDVLLSMQNPSGGFASYELMRGSAKLEALNAAEVFGDIMVDYMYPECTTSALSALTYFKKLDAQYRAADIEKCVEKAIRWIHSVQRPDGSWYGSWGICFTYATMFALESLAIAGETYENSESVRRACSFLLSKQMEDGGWGETYMSCVSLQYAQHEQSQVVQTAWALLALIYGRCPDTAAIRRGCQLIMSRQRPDGSWLQEDTEGIFNKNCAIDYPAFKFIFCIWALGRAQKYLDANP</sequence>
<dbReference type="PROSITE" id="PS01074">
    <property type="entry name" value="TERPENE_SYNTHASES"/>
    <property type="match status" value="1"/>
</dbReference>
<dbReference type="NCBIfam" id="TIGR01787">
    <property type="entry name" value="squalene_cyclas"/>
    <property type="match status" value="1"/>
</dbReference>
<dbReference type="SFLD" id="SFLDG01016">
    <property type="entry name" value="Prenyltransferase_Like_2"/>
    <property type="match status" value="1"/>
</dbReference>
<comment type="caution">
    <text evidence="10">The sequence shown here is derived from an EMBL/GenBank/DDBJ whole genome shotgun (WGS) entry which is preliminary data.</text>
</comment>
<dbReference type="Pfam" id="PF13249">
    <property type="entry name" value="SQHop_cyclase_N"/>
    <property type="match status" value="1"/>
</dbReference>
<keyword evidence="5" id="KW-0443">Lipid metabolism</keyword>
<organism evidence="10 11">
    <name type="scientific">Trichosporon asahii var. asahii (strain CBS 8904)</name>
    <name type="common">Yeast</name>
    <dbReference type="NCBI Taxonomy" id="1220162"/>
    <lineage>
        <taxon>Eukaryota</taxon>
        <taxon>Fungi</taxon>
        <taxon>Dikarya</taxon>
        <taxon>Basidiomycota</taxon>
        <taxon>Agaricomycotina</taxon>
        <taxon>Tremellomycetes</taxon>
        <taxon>Trichosporonales</taxon>
        <taxon>Trichosporonaceae</taxon>
        <taxon>Trichosporon</taxon>
    </lineage>
</organism>
<evidence type="ECO:0000313" key="10">
    <source>
        <dbReference type="EMBL" id="EKC98657.1"/>
    </source>
</evidence>
<dbReference type="FunCoup" id="K1VPR4">
    <property type="interactions" value="68"/>
</dbReference>
<gene>
    <name evidence="10" type="ORF">A1Q2_07017</name>
</gene>
<dbReference type="FunFam" id="1.50.10.20:FF:000003">
    <property type="entry name" value="Terpene cyclase/mutase family member"/>
    <property type="match status" value="1"/>
</dbReference>
<evidence type="ECO:0000256" key="7">
    <source>
        <dbReference type="RuleBase" id="RU362003"/>
    </source>
</evidence>
<evidence type="ECO:0000256" key="5">
    <source>
        <dbReference type="ARBA" id="ARBA00023098"/>
    </source>
</evidence>
<feature type="domain" description="Squalene cyclase C-terminal" evidence="8">
    <location>
        <begin position="371"/>
        <end position="703"/>
    </location>
</feature>
<dbReference type="InterPro" id="IPR018333">
    <property type="entry name" value="Squalene_cyclase"/>
</dbReference>
<dbReference type="PANTHER" id="PTHR11764:SF20">
    <property type="entry name" value="LANOSTEROL SYNTHASE"/>
    <property type="match status" value="1"/>
</dbReference>